<comment type="similarity">
    <text evidence="8">Belongs to the TonB-dependent receptor family.</text>
</comment>
<evidence type="ECO:0000313" key="11">
    <source>
        <dbReference type="EMBL" id="REC51748.1"/>
    </source>
</evidence>
<dbReference type="Proteomes" id="UP000256924">
    <property type="component" value="Unassembled WGS sequence"/>
</dbReference>
<evidence type="ECO:0000256" key="1">
    <source>
        <dbReference type="ARBA" id="ARBA00004571"/>
    </source>
</evidence>
<dbReference type="EMBL" id="QNVU01000007">
    <property type="protein sequence ID" value="REC51748.1"/>
    <property type="molecule type" value="Genomic_DNA"/>
</dbReference>
<gene>
    <name evidence="11" type="ORF">DRF68_05550</name>
</gene>
<evidence type="ECO:0000256" key="2">
    <source>
        <dbReference type="ARBA" id="ARBA00022448"/>
    </source>
</evidence>
<evidence type="ECO:0000256" key="3">
    <source>
        <dbReference type="ARBA" id="ARBA00022452"/>
    </source>
</evidence>
<dbReference type="NCBIfam" id="TIGR04057">
    <property type="entry name" value="SusC_RagA_signa"/>
    <property type="match status" value="1"/>
</dbReference>
<dbReference type="InterPro" id="IPR012910">
    <property type="entry name" value="Plug_dom"/>
</dbReference>
<dbReference type="InterPro" id="IPR037066">
    <property type="entry name" value="Plug_dom_sf"/>
</dbReference>
<keyword evidence="12" id="KW-1185">Reference proteome</keyword>
<dbReference type="InterPro" id="IPR023996">
    <property type="entry name" value="TonB-dep_OMP_SusC/RagA"/>
</dbReference>
<dbReference type="RefSeq" id="WP_116097384.1">
    <property type="nucleotide sequence ID" value="NZ_QNVU01000007.1"/>
</dbReference>
<evidence type="ECO:0000256" key="8">
    <source>
        <dbReference type="PROSITE-ProRule" id="PRU01360"/>
    </source>
</evidence>
<keyword evidence="4 8" id="KW-0812">Transmembrane</keyword>
<dbReference type="PROSITE" id="PS52016">
    <property type="entry name" value="TONB_DEPENDENT_REC_3"/>
    <property type="match status" value="1"/>
</dbReference>
<dbReference type="NCBIfam" id="TIGR04056">
    <property type="entry name" value="OMP_RagA_SusC"/>
    <property type="match status" value="1"/>
</dbReference>
<evidence type="ECO:0000256" key="4">
    <source>
        <dbReference type="ARBA" id="ARBA00022692"/>
    </source>
</evidence>
<proteinExistence type="inferred from homology"/>
<keyword evidence="6 8" id="KW-0472">Membrane</keyword>
<dbReference type="PANTHER" id="PTHR30069:SF29">
    <property type="entry name" value="HEMOGLOBIN AND HEMOGLOBIN-HAPTOGLOBIN-BINDING PROTEIN 1-RELATED"/>
    <property type="match status" value="1"/>
</dbReference>
<dbReference type="InterPro" id="IPR023997">
    <property type="entry name" value="TonB-dep_OMP_SusC/RagA_CS"/>
</dbReference>
<dbReference type="PANTHER" id="PTHR30069">
    <property type="entry name" value="TONB-DEPENDENT OUTER MEMBRANE RECEPTOR"/>
    <property type="match status" value="1"/>
</dbReference>
<evidence type="ECO:0000256" key="5">
    <source>
        <dbReference type="ARBA" id="ARBA00022729"/>
    </source>
</evidence>
<evidence type="ECO:0000313" key="12">
    <source>
        <dbReference type="Proteomes" id="UP000256924"/>
    </source>
</evidence>
<name>A0A3D9BE59_9FLAO</name>
<organism evidence="11 12">
    <name type="scientific">Candidatus Chryseobacterium massiliense</name>
    <dbReference type="NCBI Taxonomy" id="204089"/>
    <lineage>
        <taxon>Bacteria</taxon>
        <taxon>Pseudomonadati</taxon>
        <taxon>Bacteroidota</taxon>
        <taxon>Flavobacteriia</taxon>
        <taxon>Flavobacteriales</taxon>
        <taxon>Weeksellaceae</taxon>
        <taxon>Chryseobacterium group</taxon>
        <taxon>Chryseobacterium</taxon>
    </lineage>
</organism>
<keyword evidence="7 8" id="KW-0998">Cell outer membrane</keyword>
<reference evidence="11 12" key="1">
    <citation type="journal article" date="2004" name="Emerg. Infect. Dis.">
        <title>Amoebae-resisting bacteria isolated from human nasal swabs by amoebal coculture.</title>
        <authorList>
            <person name="Greub G."/>
            <person name="La Scola B."/>
            <person name="Raoult D."/>
        </authorList>
    </citation>
    <scope>NUCLEOTIDE SEQUENCE [LARGE SCALE GENOMIC DNA]</scope>
    <source>
        <strain evidence="11 12">CCUG 51329</strain>
    </source>
</reference>
<comment type="caution">
    <text evidence="11">The sequence shown here is derived from an EMBL/GenBank/DDBJ whole genome shotgun (WGS) entry which is preliminary data.</text>
</comment>
<dbReference type="Pfam" id="PF07715">
    <property type="entry name" value="Plug"/>
    <property type="match status" value="1"/>
</dbReference>
<dbReference type="InterPro" id="IPR039426">
    <property type="entry name" value="TonB-dep_rcpt-like"/>
</dbReference>
<feature type="domain" description="TonB-dependent receptor plug" evidence="10">
    <location>
        <begin position="50"/>
        <end position="167"/>
    </location>
</feature>
<dbReference type="GO" id="GO:0009279">
    <property type="term" value="C:cell outer membrane"/>
    <property type="evidence" value="ECO:0007669"/>
    <property type="project" value="UniProtKB-SubCell"/>
</dbReference>
<dbReference type="GO" id="GO:0015344">
    <property type="term" value="F:siderophore uptake transmembrane transporter activity"/>
    <property type="evidence" value="ECO:0007669"/>
    <property type="project" value="TreeGrafter"/>
</dbReference>
<dbReference type="GO" id="GO:0044718">
    <property type="term" value="P:siderophore transmembrane transport"/>
    <property type="evidence" value="ECO:0007669"/>
    <property type="project" value="TreeGrafter"/>
</dbReference>
<feature type="signal peptide" evidence="9">
    <location>
        <begin position="1"/>
        <end position="22"/>
    </location>
</feature>
<dbReference type="Gene3D" id="2.40.170.20">
    <property type="entry name" value="TonB-dependent receptor, beta-barrel domain"/>
    <property type="match status" value="1"/>
</dbReference>
<keyword evidence="5 9" id="KW-0732">Signal</keyword>
<evidence type="ECO:0000259" key="10">
    <source>
        <dbReference type="Pfam" id="PF07715"/>
    </source>
</evidence>
<keyword evidence="3 8" id="KW-1134">Transmembrane beta strand</keyword>
<dbReference type="Gene3D" id="2.170.130.10">
    <property type="entry name" value="TonB-dependent receptor, plug domain"/>
    <property type="match status" value="1"/>
</dbReference>
<feature type="chain" id="PRO_5017614786" evidence="9">
    <location>
        <begin position="23"/>
        <end position="945"/>
    </location>
</feature>
<comment type="subcellular location">
    <subcellularLocation>
        <location evidence="1 8">Cell outer membrane</location>
        <topology evidence="1 8">Multi-pass membrane protein</topology>
    </subcellularLocation>
</comment>
<dbReference type="InterPro" id="IPR036942">
    <property type="entry name" value="Beta-barrel_TonB_sf"/>
</dbReference>
<sequence>MNVKLRVLSAGVLFFIGGTAIAQKTKKDTVKEQQIEEVVMVGFGQKKTVTELTGAVGTIKADAIENVPVASIDKMLQGRVSGVQTGNASGQPGGFATVRVRGISSVNGGVNPIYIVDGVRVVAGDLTRSAITANALANLNTDDIESMTVLKDAASTAVYGADAGAGVVIITTKSGKKGKPKININFEHGTNSRAIEGQRGLNTEQYRYLLSYTFANNPAALGEAAGFTPQQFITNAISGKYGTDLQNIYTTTNNTDWRKALSRSAYQQSINASISGGNDKVTYYNSASYFLQESEIKGSDFKRMAFTSKVNYDASERLKIGSDVQMAYSKINTLNNGGAFSNPILTELFARPTDAAYNADGSYNLGVAGRLSNNLFNNAYLADHNYYRAETARIFANVNADYKILKNLNYRFVLGGEFLNVENNTYLNPIHGDGYQVNGRKTESIERFFNWNLQNVLSYNFKVGDKNNFDLRLIQEAYQRQNHAVGASATSVGSPTLESLSNFVKPASFLGERGKSSRTGYAATINYNYDRLVTLDAAYRRDALSNFTPDQKWGDFYSFGLAVDLARINFVKSLDKISLFKLRASYGKVGNQISSSPYSLYSFTTNYNDLAAATYGGVYNPDLRWETINPLSVGIDAGLFKNRLTFTVEYYNKETKDLVFAQPLSLAQGLASMDRNIGSLVNRGLELAINGEIINNGNLYWSLGGNFSTLKNKITSLYGGQDIISGSTILREGEAVGTYYMRKWAGVDPSNGNALWYKNGVDGETTSNYNDAQLAVQGSNFAKYYGGVNTRVMYKGFSLEALATFGFGGKVINDWANYTQSDGQYSYNYAGSTDQLDFWTPQNPNAANPKPIYNNSTLSNRVSTRFLSKTDYLRLSNIKIGYKFSAEMLKGTGMNGFEVYVQGNNIWTHLYDDTLRFDPENNLNTTNNLNLPIQKTYSLGFNLQF</sequence>
<evidence type="ECO:0000256" key="6">
    <source>
        <dbReference type="ARBA" id="ARBA00023136"/>
    </source>
</evidence>
<evidence type="ECO:0000256" key="7">
    <source>
        <dbReference type="ARBA" id="ARBA00023237"/>
    </source>
</evidence>
<dbReference type="AlphaFoldDB" id="A0A3D9BE59"/>
<accession>A0A3D9BE59</accession>
<keyword evidence="2 8" id="KW-0813">Transport</keyword>
<evidence type="ECO:0000256" key="9">
    <source>
        <dbReference type="SAM" id="SignalP"/>
    </source>
</evidence>
<protein>
    <submittedName>
        <fullName evidence="11">SusC/RagA family TonB-linked outer membrane protein</fullName>
    </submittedName>
</protein>
<dbReference type="SUPFAM" id="SSF56935">
    <property type="entry name" value="Porins"/>
    <property type="match status" value="1"/>
</dbReference>